<dbReference type="PANTHER" id="PTHR45900:SF1">
    <property type="entry name" value="MITOCHONDRIAL DNA REPAIR PROTEIN RECA HOMOLOG-RELATED"/>
    <property type="match status" value="1"/>
</dbReference>
<dbReference type="InterPro" id="IPR020588">
    <property type="entry name" value="RecA_ATP-bd"/>
</dbReference>
<dbReference type="AlphaFoldDB" id="A0A2N7PPL6"/>
<comment type="function">
    <text evidence="10">Can catalyze the hydrolysis of ATP in the presence of single-stranded DNA, the ATP-dependent uptake of single-stranded DNA by duplex DNA, and the ATP-dependent hybridization of homologous single-stranded DNAs. It interacts with LexA causing its activation and leading to its autocatalytic cleavage.</text>
</comment>
<dbReference type="InterPro" id="IPR003593">
    <property type="entry name" value="AAA+_ATPase"/>
</dbReference>
<keyword evidence="8 10" id="KW-0234">DNA repair</keyword>
<dbReference type="PROSITE" id="PS50162">
    <property type="entry name" value="RECA_2"/>
    <property type="match status" value="1"/>
</dbReference>
<evidence type="ECO:0000256" key="5">
    <source>
        <dbReference type="ARBA" id="ARBA00022840"/>
    </source>
</evidence>
<dbReference type="HAMAP" id="MF_00268">
    <property type="entry name" value="RecA"/>
    <property type="match status" value="1"/>
</dbReference>
<evidence type="ECO:0000259" key="14">
    <source>
        <dbReference type="PROSITE" id="PS50163"/>
    </source>
</evidence>
<dbReference type="InterPro" id="IPR020584">
    <property type="entry name" value="DNA_recomb/repair_RecA_CS"/>
</dbReference>
<evidence type="ECO:0000256" key="2">
    <source>
        <dbReference type="ARBA" id="ARBA00015553"/>
    </source>
</evidence>
<dbReference type="InterPro" id="IPR020587">
    <property type="entry name" value="RecA_monomer-monomer_interface"/>
</dbReference>
<dbReference type="Gene3D" id="3.40.50.300">
    <property type="entry name" value="P-loop containing nucleotide triphosphate hydrolases"/>
    <property type="match status" value="1"/>
</dbReference>
<dbReference type="InterPro" id="IPR027417">
    <property type="entry name" value="P-loop_NTPase"/>
</dbReference>
<dbReference type="InterPro" id="IPR023400">
    <property type="entry name" value="RecA_C_sf"/>
</dbReference>
<gene>
    <name evidence="10 15" type="primary">recA</name>
    <name evidence="15" type="ORF">C0190_02030</name>
</gene>
<evidence type="ECO:0000313" key="16">
    <source>
        <dbReference type="Proteomes" id="UP000235460"/>
    </source>
</evidence>
<evidence type="ECO:0000256" key="4">
    <source>
        <dbReference type="ARBA" id="ARBA00022763"/>
    </source>
</evidence>
<dbReference type="GO" id="GO:0005829">
    <property type="term" value="C:cytosol"/>
    <property type="evidence" value="ECO:0007669"/>
    <property type="project" value="TreeGrafter"/>
</dbReference>
<dbReference type="PRINTS" id="PR00142">
    <property type="entry name" value="RECA"/>
</dbReference>
<evidence type="ECO:0000259" key="13">
    <source>
        <dbReference type="PROSITE" id="PS50162"/>
    </source>
</evidence>
<evidence type="ECO:0000256" key="9">
    <source>
        <dbReference type="ARBA" id="ARBA00023236"/>
    </source>
</evidence>
<dbReference type="PROSITE" id="PS00321">
    <property type="entry name" value="RECA_1"/>
    <property type="match status" value="1"/>
</dbReference>
<dbReference type="PANTHER" id="PTHR45900">
    <property type="entry name" value="RECA"/>
    <property type="match status" value="1"/>
</dbReference>
<protein>
    <recommendedName>
        <fullName evidence="2 10">Protein RecA</fullName>
    </recommendedName>
    <alternativeName>
        <fullName evidence="10 11">Recombinase A</fullName>
    </alternativeName>
</protein>
<name>A0A2N7PPL6_9BACT</name>
<comment type="caution">
    <text evidence="15">The sequence shown here is derived from an EMBL/GenBank/DDBJ whole genome shotgun (WGS) entry which is preliminary data.</text>
</comment>
<dbReference type="GO" id="GO:0005524">
    <property type="term" value="F:ATP binding"/>
    <property type="evidence" value="ECO:0007669"/>
    <property type="project" value="UniProtKB-UniRule"/>
</dbReference>
<dbReference type="Pfam" id="PF00154">
    <property type="entry name" value="RecA_N"/>
    <property type="match status" value="1"/>
</dbReference>
<accession>A0A2N7PPL6</accession>
<dbReference type="SUPFAM" id="SSF54752">
    <property type="entry name" value="RecA protein, C-terminal domain"/>
    <property type="match status" value="1"/>
</dbReference>
<evidence type="ECO:0000256" key="1">
    <source>
        <dbReference type="ARBA" id="ARBA00009391"/>
    </source>
</evidence>
<proteinExistence type="inferred from homology"/>
<dbReference type="GO" id="GO:0006281">
    <property type="term" value="P:DNA repair"/>
    <property type="evidence" value="ECO:0007669"/>
    <property type="project" value="UniProtKB-UniRule"/>
</dbReference>
<evidence type="ECO:0000256" key="11">
    <source>
        <dbReference type="RuleBase" id="RU000526"/>
    </source>
</evidence>
<dbReference type="GO" id="GO:0009432">
    <property type="term" value="P:SOS response"/>
    <property type="evidence" value="ECO:0007669"/>
    <property type="project" value="UniProtKB-UniRule"/>
</dbReference>
<evidence type="ECO:0000256" key="10">
    <source>
        <dbReference type="HAMAP-Rule" id="MF_00268"/>
    </source>
</evidence>
<feature type="domain" description="RecA family profile 2" evidence="14">
    <location>
        <begin position="206"/>
        <end position="280"/>
    </location>
</feature>
<keyword evidence="3 10" id="KW-0547">Nucleotide-binding</keyword>
<dbReference type="NCBIfam" id="TIGR02012">
    <property type="entry name" value="tigrfam_recA"/>
    <property type="match status" value="1"/>
</dbReference>
<dbReference type="EMBL" id="PNIK01000030">
    <property type="protein sequence ID" value="PMP68113.1"/>
    <property type="molecule type" value="Genomic_DNA"/>
</dbReference>
<keyword evidence="4 10" id="KW-0227">DNA damage</keyword>
<dbReference type="GO" id="GO:0003684">
    <property type="term" value="F:damaged DNA binding"/>
    <property type="evidence" value="ECO:0007669"/>
    <property type="project" value="UniProtKB-UniRule"/>
</dbReference>
<dbReference type="FunFam" id="3.40.50.300:FF:000087">
    <property type="entry name" value="Recombinase RecA"/>
    <property type="match status" value="1"/>
</dbReference>
<dbReference type="GO" id="GO:0006310">
    <property type="term" value="P:DNA recombination"/>
    <property type="evidence" value="ECO:0007669"/>
    <property type="project" value="UniProtKB-UniRule"/>
</dbReference>
<dbReference type="Proteomes" id="UP000235460">
    <property type="component" value="Unassembled WGS sequence"/>
</dbReference>
<keyword evidence="5 10" id="KW-0067">ATP-binding</keyword>
<evidence type="ECO:0000256" key="3">
    <source>
        <dbReference type="ARBA" id="ARBA00022741"/>
    </source>
</evidence>
<evidence type="ECO:0000313" key="15">
    <source>
        <dbReference type="EMBL" id="PMP68113.1"/>
    </source>
</evidence>
<dbReference type="PROSITE" id="PS50163">
    <property type="entry name" value="RECA_3"/>
    <property type="match status" value="1"/>
</dbReference>
<keyword evidence="6 10" id="KW-0238">DNA-binding</keyword>
<sequence length="357" mass="38990">MKLIEKELDKKKAVEAAISQIEKQFGKGSIMRLGESEKKIEVSTIPTGSLSLDIATGIGGIPRGRITEIYGAEASGKTTLALHMVAEAQKLGGVAAFIDAEHALDINYAKKLGVNVEDLLISQPDTGEQALEIAEILARSGAVDIIIIDSVAALVPKAELEGEMEDQQVGLQARLMSKAMRKLTAAISKSNTAVVFINQTRMKIGMSTFGGPPETTPGGMALKFFASLRLEIKKIGSIKEGTETMGHRVKVKVVKNKLAPPFKEVEFDMYFGEGISKEAELIDLGLAMGIIEKSGAWYTYKYNGKEERLGQGRETVRKLFKERKDLAQEIERRIRELAGLPLLESTSSREKILKEVK</sequence>
<dbReference type="CDD" id="cd00983">
    <property type="entry name" value="RecA"/>
    <property type="match status" value="1"/>
</dbReference>
<feature type="domain" description="RecA family profile 1" evidence="13">
    <location>
        <begin position="41"/>
        <end position="200"/>
    </location>
</feature>
<keyword evidence="10" id="KW-0963">Cytoplasm</keyword>
<dbReference type="GO" id="GO:0003697">
    <property type="term" value="F:single-stranded DNA binding"/>
    <property type="evidence" value="ECO:0007669"/>
    <property type="project" value="UniProtKB-UniRule"/>
</dbReference>
<keyword evidence="9 10" id="KW-0742">SOS response</keyword>
<evidence type="ECO:0000256" key="12">
    <source>
        <dbReference type="RuleBase" id="RU004527"/>
    </source>
</evidence>
<evidence type="ECO:0000256" key="6">
    <source>
        <dbReference type="ARBA" id="ARBA00023125"/>
    </source>
</evidence>
<organism evidence="15 16">
    <name type="scientific">Thermodesulfobacterium geofontis</name>
    <dbReference type="NCBI Taxonomy" id="1295609"/>
    <lineage>
        <taxon>Bacteria</taxon>
        <taxon>Pseudomonadati</taxon>
        <taxon>Thermodesulfobacteriota</taxon>
        <taxon>Thermodesulfobacteria</taxon>
        <taxon>Thermodesulfobacteriales</taxon>
        <taxon>Thermodesulfobacteriaceae</taxon>
        <taxon>Thermodesulfobacterium</taxon>
    </lineage>
</organism>
<dbReference type="Pfam" id="PF21096">
    <property type="entry name" value="RecA_C"/>
    <property type="match status" value="1"/>
</dbReference>
<comment type="similarity">
    <text evidence="1 10 12">Belongs to the RecA family.</text>
</comment>
<evidence type="ECO:0000256" key="8">
    <source>
        <dbReference type="ARBA" id="ARBA00023204"/>
    </source>
</evidence>
<dbReference type="GO" id="GO:0140664">
    <property type="term" value="F:ATP-dependent DNA damage sensor activity"/>
    <property type="evidence" value="ECO:0007669"/>
    <property type="project" value="InterPro"/>
</dbReference>
<dbReference type="InterPro" id="IPR049261">
    <property type="entry name" value="RecA-like_C"/>
</dbReference>
<dbReference type="SUPFAM" id="SSF52540">
    <property type="entry name" value="P-loop containing nucleoside triphosphate hydrolases"/>
    <property type="match status" value="1"/>
</dbReference>
<evidence type="ECO:0000256" key="7">
    <source>
        <dbReference type="ARBA" id="ARBA00023172"/>
    </source>
</evidence>
<dbReference type="InterPro" id="IPR049428">
    <property type="entry name" value="RecA-like_N"/>
</dbReference>
<comment type="caution">
    <text evidence="10">Lacks conserved residue(s) required for the propagation of feature annotation.</text>
</comment>
<dbReference type="SMART" id="SM00382">
    <property type="entry name" value="AAA"/>
    <property type="match status" value="1"/>
</dbReference>
<keyword evidence="7 10" id="KW-0233">DNA recombination</keyword>
<comment type="subcellular location">
    <subcellularLocation>
        <location evidence="10">Cytoplasm</location>
    </subcellularLocation>
</comment>
<dbReference type="InterPro" id="IPR013765">
    <property type="entry name" value="DNA_recomb/repair_RecA"/>
</dbReference>
<reference evidence="15 16" key="1">
    <citation type="submission" date="2018-01" db="EMBL/GenBank/DDBJ databases">
        <title>Metagenomic assembled genomes from two thermal pools in the Uzon Caldera, Kamchatka, Russia.</title>
        <authorList>
            <person name="Wilkins L."/>
            <person name="Ettinger C."/>
        </authorList>
    </citation>
    <scope>NUCLEOTIDE SEQUENCE [LARGE SCALE GENOMIC DNA]</scope>
    <source>
        <strain evidence="15">ZAV-08</strain>
    </source>
</reference>